<dbReference type="Proteomes" id="UP000630353">
    <property type="component" value="Unassembled WGS sequence"/>
</dbReference>
<keyword evidence="3" id="KW-1185">Reference proteome</keyword>
<dbReference type="Pfam" id="PF05050">
    <property type="entry name" value="Methyltransf_21"/>
    <property type="match status" value="1"/>
</dbReference>
<accession>A0A919CMH0</accession>
<dbReference type="AlphaFoldDB" id="A0A919CMH0"/>
<dbReference type="PANTHER" id="PTHR34203">
    <property type="entry name" value="METHYLTRANSFERASE, FKBM FAMILY PROTEIN"/>
    <property type="match status" value="1"/>
</dbReference>
<evidence type="ECO:0000313" key="2">
    <source>
        <dbReference type="EMBL" id="GHD40317.1"/>
    </source>
</evidence>
<feature type="domain" description="Methyltransferase FkbM" evidence="1">
    <location>
        <begin position="73"/>
        <end position="228"/>
    </location>
</feature>
<dbReference type="PANTHER" id="PTHR34203:SF15">
    <property type="entry name" value="SLL1173 PROTEIN"/>
    <property type="match status" value="1"/>
</dbReference>
<reference evidence="2" key="2">
    <citation type="submission" date="2020-09" db="EMBL/GenBank/DDBJ databases">
        <authorList>
            <person name="Sun Q."/>
            <person name="Kim S."/>
        </authorList>
    </citation>
    <scope>NUCLEOTIDE SEQUENCE</scope>
    <source>
        <strain evidence="2">KCTC 42651</strain>
    </source>
</reference>
<name>A0A919CMH0_9PROT</name>
<dbReference type="InterPro" id="IPR052514">
    <property type="entry name" value="SAM-dependent_MTase"/>
</dbReference>
<reference evidence="2" key="1">
    <citation type="journal article" date="2014" name="Int. J. Syst. Evol. Microbiol.">
        <title>Complete genome sequence of Corynebacterium casei LMG S-19264T (=DSM 44701T), isolated from a smear-ripened cheese.</title>
        <authorList>
            <consortium name="US DOE Joint Genome Institute (JGI-PGF)"/>
            <person name="Walter F."/>
            <person name="Albersmeier A."/>
            <person name="Kalinowski J."/>
            <person name="Ruckert C."/>
        </authorList>
    </citation>
    <scope>NUCLEOTIDE SEQUENCE</scope>
    <source>
        <strain evidence="2">KCTC 42651</strain>
    </source>
</reference>
<gene>
    <name evidence="2" type="ORF">GCM10017083_03470</name>
</gene>
<dbReference type="InterPro" id="IPR029063">
    <property type="entry name" value="SAM-dependent_MTases_sf"/>
</dbReference>
<evidence type="ECO:0000259" key="1">
    <source>
        <dbReference type="Pfam" id="PF05050"/>
    </source>
</evidence>
<dbReference type="Gene3D" id="3.40.50.150">
    <property type="entry name" value="Vaccinia Virus protein VP39"/>
    <property type="match status" value="1"/>
</dbReference>
<dbReference type="InterPro" id="IPR006342">
    <property type="entry name" value="FkbM_mtfrase"/>
</dbReference>
<organism evidence="2 3">
    <name type="scientific">Thalassobaculum fulvum</name>
    <dbReference type="NCBI Taxonomy" id="1633335"/>
    <lineage>
        <taxon>Bacteria</taxon>
        <taxon>Pseudomonadati</taxon>
        <taxon>Pseudomonadota</taxon>
        <taxon>Alphaproteobacteria</taxon>
        <taxon>Rhodospirillales</taxon>
        <taxon>Thalassobaculaceae</taxon>
        <taxon>Thalassobaculum</taxon>
    </lineage>
</organism>
<sequence>MLSILKAWTVAALYPLARALLGGRPRRFRANGVWMRIDVGNAPMSLLRAFGLYELRKTAEIERRLSTGDVFVDIGSSEGDFALIAARIVGPTGAVHAFEPEPGNVGIIRDNVALNRFDWITVHAVALSDRDGQADLFRSDVTGWHSLLGGLEHRDRDVVRVPVARLDSLALPRIDMVKIDVEGAEAAVLAGARESIARHRPVILLDTHPSLGADVAALRAFADALGYDVFDSDRHDSRLRPDGIPDEDADLVLVPRAVAPKGAAPKGAAPMGAAPMGAAS</sequence>
<dbReference type="EMBL" id="BMZS01000001">
    <property type="protein sequence ID" value="GHD40317.1"/>
    <property type="molecule type" value="Genomic_DNA"/>
</dbReference>
<proteinExistence type="predicted"/>
<comment type="caution">
    <text evidence="2">The sequence shown here is derived from an EMBL/GenBank/DDBJ whole genome shotgun (WGS) entry which is preliminary data.</text>
</comment>
<dbReference type="SUPFAM" id="SSF53335">
    <property type="entry name" value="S-adenosyl-L-methionine-dependent methyltransferases"/>
    <property type="match status" value="1"/>
</dbReference>
<dbReference type="RefSeq" id="WP_189987182.1">
    <property type="nucleotide sequence ID" value="NZ_BMZS01000001.1"/>
</dbReference>
<evidence type="ECO:0000313" key="3">
    <source>
        <dbReference type="Proteomes" id="UP000630353"/>
    </source>
</evidence>
<protein>
    <recommendedName>
        <fullName evidence="1">Methyltransferase FkbM domain-containing protein</fullName>
    </recommendedName>
</protein>
<dbReference type="NCBIfam" id="TIGR01444">
    <property type="entry name" value="fkbM_fam"/>
    <property type="match status" value="1"/>
</dbReference>